<dbReference type="Gramene" id="Pp3c11_15430V3.2">
    <property type="protein sequence ID" value="Pp3c11_15430V3.2"/>
    <property type="gene ID" value="Pp3c11_15430"/>
</dbReference>
<dbReference type="InterPro" id="IPR036938">
    <property type="entry name" value="PAP2/HPO_sf"/>
</dbReference>
<accession>A9RIS7</accession>
<sequence>MAGLNFTILETSAIPVYSTLAPWQISVVGAIFTWLIFAQLTALSKHLRALVQPFVLRHVEEGVPVVLAIQKYRHPQLDYFVGVLATLVSTEFYSLVLPLLFWHGQTKLARQLTLLMATCIYVGNCVKDVVCAPRPPPPVHRVVSSGTEETSAEEYGLPSSHTINIICFAGYVLHYLNGQLVEPRAFATTAVLFTIVVLLVISGRLYLGMHSPIDVLAGCTIGTVLLLCWCCIDEYLDAYVTSGENVVTFWAAIAILALYAYPTPESPTPSFEYHTAFNGVAFGIVSGVRRTFSHYPSELASELPLAPAHIGLKTALGIVTIFAAKEGSKYLATIFLPFLCSLLETLFGFRFRSTSYVKSMRKGVEDGTKASVEKFGGATKTFCKIDDPMDVDTGIRSVQYATMGWAVVELVPCVFSLFAL</sequence>
<keyword evidence="3" id="KW-0378">Hydrolase</keyword>
<dbReference type="EnsemblPlants" id="Pp3c11_15430V3.2">
    <property type="protein sequence ID" value="Pp3c11_15430V3.2"/>
    <property type="gene ID" value="Pp3c11_15430"/>
</dbReference>
<dbReference type="EnsemblPlants" id="Pp3c11_15430V3.11">
    <property type="protein sequence ID" value="Pp3c11_15430V3.11"/>
    <property type="gene ID" value="Pp3c11_15430"/>
</dbReference>
<keyword evidence="2 8" id="KW-0812">Transmembrane</keyword>
<dbReference type="Gramene" id="Pp3c11_15430V3.9">
    <property type="protein sequence ID" value="Pp3c11_15430V3.9"/>
    <property type="gene ID" value="Pp3c11_15430"/>
</dbReference>
<gene>
    <name evidence="10" type="primary">LOC112288873</name>
</gene>
<dbReference type="Proteomes" id="UP000006727">
    <property type="component" value="Chromosome 11"/>
</dbReference>
<dbReference type="eggNOG" id="KOG2822">
    <property type="taxonomic scope" value="Eukaryota"/>
</dbReference>
<evidence type="ECO:0000259" key="9">
    <source>
        <dbReference type="SMART" id="SM00014"/>
    </source>
</evidence>
<feature type="transmembrane region" description="Helical" evidence="8">
    <location>
        <begin position="213"/>
        <end position="232"/>
    </location>
</feature>
<evidence type="ECO:0000256" key="6">
    <source>
        <dbReference type="ARBA" id="ARBA00023136"/>
    </source>
</evidence>
<dbReference type="Gramene" id="Pp3c11_15430V3.5">
    <property type="protein sequence ID" value="Pp3c11_15430V3.5"/>
    <property type="gene ID" value="Pp3c11_15430"/>
</dbReference>
<dbReference type="EnsemblPlants" id="Pp3c11_15430V3.5">
    <property type="protein sequence ID" value="Pp3c11_15430V3.5"/>
    <property type="gene ID" value="Pp3c11_15430"/>
</dbReference>
<feature type="transmembrane region" description="Helical" evidence="8">
    <location>
        <begin position="244"/>
        <end position="261"/>
    </location>
</feature>
<dbReference type="EnsemblPlants" id="Pp3c11_15430V3.6">
    <property type="protein sequence ID" value="Pp3c11_15430V3.6"/>
    <property type="gene ID" value="Pp3c11_15430"/>
</dbReference>
<reference evidence="10 11" key="2">
    <citation type="journal article" date="2018" name="Plant J.">
        <title>The Physcomitrella patens chromosome-scale assembly reveals moss genome structure and evolution.</title>
        <authorList>
            <person name="Lang D."/>
            <person name="Ullrich K.K."/>
            <person name="Murat F."/>
            <person name="Fuchs J."/>
            <person name="Jenkins J."/>
            <person name="Haas F.B."/>
            <person name="Piednoel M."/>
            <person name="Gundlach H."/>
            <person name="Van Bel M."/>
            <person name="Meyberg R."/>
            <person name="Vives C."/>
            <person name="Morata J."/>
            <person name="Symeonidi A."/>
            <person name="Hiss M."/>
            <person name="Muchero W."/>
            <person name="Kamisugi Y."/>
            <person name="Saleh O."/>
            <person name="Blanc G."/>
            <person name="Decker E.L."/>
            <person name="van Gessel N."/>
            <person name="Grimwood J."/>
            <person name="Hayes R.D."/>
            <person name="Graham S.W."/>
            <person name="Gunter L.E."/>
            <person name="McDaniel S.F."/>
            <person name="Hoernstein S.N.W."/>
            <person name="Larsson A."/>
            <person name="Li F.W."/>
            <person name="Perroud P.F."/>
            <person name="Phillips J."/>
            <person name="Ranjan P."/>
            <person name="Rokshar D.S."/>
            <person name="Rothfels C.J."/>
            <person name="Schneider L."/>
            <person name="Shu S."/>
            <person name="Stevenson D.W."/>
            <person name="Thummler F."/>
            <person name="Tillich M."/>
            <person name="Villarreal Aguilar J.C."/>
            <person name="Widiez T."/>
            <person name="Wong G.K."/>
            <person name="Wymore A."/>
            <person name="Zhang Y."/>
            <person name="Zimmer A.D."/>
            <person name="Quatrano R.S."/>
            <person name="Mayer K.F.X."/>
            <person name="Goodstein D."/>
            <person name="Casacuberta J.M."/>
            <person name="Vandepoele K."/>
            <person name="Reski R."/>
            <person name="Cuming A.C."/>
            <person name="Tuskan G.A."/>
            <person name="Maumus F."/>
            <person name="Salse J."/>
            <person name="Schmutz J."/>
            <person name="Rensing S.A."/>
        </authorList>
    </citation>
    <scope>NUCLEOTIDE SEQUENCE [LARGE SCALE GENOMIC DNA]</scope>
    <source>
        <strain evidence="10 11">cv. Gransden 2004</strain>
    </source>
</reference>
<dbReference type="Gramene" id="Pp3c11_15430V3.3">
    <property type="protein sequence ID" value="Pp3c11_15430V3.3"/>
    <property type="gene ID" value="Pp3c11_15430"/>
</dbReference>
<comment type="similarity">
    <text evidence="7">Belongs to the type 2 lipid phosphate phosphatase family.</text>
</comment>
<dbReference type="Gramene" id="Pp3c11_15430V3.6">
    <property type="protein sequence ID" value="Pp3c11_15430V3.6"/>
    <property type="gene ID" value="Pp3c11_15430"/>
</dbReference>
<evidence type="ECO:0000256" key="3">
    <source>
        <dbReference type="ARBA" id="ARBA00022801"/>
    </source>
</evidence>
<dbReference type="InterPro" id="IPR000326">
    <property type="entry name" value="PAP2/HPO"/>
</dbReference>
<dbReference type="Gramene" id="Pp3c11_15430V3.10">
    <property type="protein sequence ID" value="Pp3c11_15430V3.10"/>
    <property type="gene ID" value="Pp3c11_15430"/>
</dbReference>
<evidence type="ECO:0000256" key="1">
    <source>
        <dbReference type="ARBA" id="ARBA00004477"/>
    </source>
</evidence>
<keyword evidence="5 8" id="KW-1133">Transmembrane helix</keyword>
<dbReference type="RefSeq" id="XP_024389330.1">
    <property type="nucleotide sequence ID" value="XM_024533562.2"/>
</dbReference>
<dbReference type="RefSeq" id="XP_024389326.1">
    <property type="nucleotide sequence ID" value="XM_024533558.2"/>
</dbReference>
<dbReference type="Gramene" id="Pp3c11_15430V3.11">
    <property type="protein sequence ID" value="Pp3c11_15430V3.11"/>
    <property type="gene ID" value="Pp3c11_15430"/>
</dbReference>
<dbReference type="SMART" id="SM00014">
    <property type="entry name" value="acidPPc"/>
    <property type="match status" value="1"/>
</dbReference>
<feature type="transmembrane region" description="Helical" evidence="8">
    <location>
        <begin position="20"/>
        <end position="38"/>
    </location>
</feature>
<feature type="domain" description="Phosphatidic acid phosphatase type 2/haloperoxidase" evidence="9">
    <location>
        <begin position="109"/>
        <end position="230"/>
    </location>
</feature>
<dbReference type="SUPFAM" id="SSF48317">
    <property type="entry name" value="Acid phosphatase/Vanadium-dependent haloperoxidase"/>
    <property type="match status" value="1"/>
</dbReference>
<name>A9RIS7_PHYPA</name>
<dbReference type="EnsemblPlants" id="Pp3c11_15430V3.4">
    <property type="protein sequence ID" value="Pp3c11_15430V3.4"/>
    <property type="gene ID" value="Pp3c11_15430"/>
</dbReference>
<dbReference type="Pfam" id="PF01569">
    <property type="entry name" value="PAP2"/>
    <property type="match status" value="1"/>
</dbReference>
<dbReference type="KEGG" id="ppp:112288873"/>
<dbReference type="HOGENOM" id="CLU_043042_0_0_1"/>
<dbReference type="EMBL" id="ABEU02000011">
    <property type="status" value="NOT_ANNOTATED_CDS"/>
    <property type="molecule type" value="Genomic_DNA"/>
</dbReference>
<organism evidence="10 11">
    <name type="scientific">Physcomitrium patens</name>
    <name type="common">Spreading-leaved earth moss</name>
    <name type="synonym">Physcomitrella patens</name>
    <dbReference type="NCBI Taxonomy" id="3218"/>
    <lineage>
        <taxon>Eukaryota</taxon>
        <taxon>Viridiplantae</taxon>
        <taxon>Streptophyta</taxon>
        <taxon>Embryophyta</taxon>
        <taxon>Bryophyta</taxon>
        <taxon>Bryophytina</taxon>
        <taxon>Bryopsida</taxon>
        <taxon>Funariidae</taxon>
        <taxon>Funariales</taxon>
        <taxon>Funariaceae</taxon>
        <taxon>Physcomitrium</taxon>
    </lineage>
</organism>
<keyword evidence="4" id="KW-0256">Endoplasmic reticulum</keyword>
<dbReference type="EnsemblPlants" id="Pp3c11_15430V3.10">
    <property type="protein sequence ID" value="Pp3c11_15430V3.10"/>
    <property type="gene ID" value="Pp3c11_15430"/>
</dbReference>
<evidence type="ECO:0000256" key="7">
    <source>
        <dbReference type="ARBA" id="ARBA00038324"/>
    </source>
</evidence>
<feature type="transmembrane region" description="Helical" evidence="8">
    <location>
        <begin position="155"/>
        <end position="173"/>
    </location>
</feature>
<evidence type="ECO:0000256" key="4">
    <source>
        <dbReference type="ARBA" id="ARBA00022824"/>
    </source>
</evidence>
<dbReference type="GO" id="GO:0005789">
    <property type="term" value="C:endoplasmic reticulum membrane"/>
    <property type="evidence" value="ECO:0000318"/>
    <property type="project" value="GO_Central"/>
</dbReference>
<dbReference type="OMA" id="GRWEYPY"/>
<dbReference type="EnsemblPlants" id="Pp3c11_15430V3.8">
    <property type="protein sequence ID" value="Pp3c11_15430V3.8"/>
    <property type="gene ID" value="Pp3c11_15430"/>
</dbReference>
<dbReference type="FunCoup" id="A9RIS7">
    <property type="interactions" value="1264"/>
</dbReference>
<dbReference type="RefSeq" id="XP_024389328.1">
    <property type="nucleotide sequence ID" value="XM_024533560.2"/>
</dbReference>
<dbReference type="Gene3D" id="1.20.144.10">
    <property type="entry name" value="Phosphatidic acid phosphatase type 2/haloperoxidase"/>
    <property type="match status" value="1"/>
</dbReference>
<dbReference type="Gramene" id="Pp3c11_15430V3.8">
    <property type="protein sequence ID" value="Pp3c11_15430V3.8"/>
    <property type="gene ID" value="Pp3c11_15430"/>
</dbReference>
<keyword evidence="11" id="KW-1185">Reference proteome</keyword>
<evidence type="ECO:0000313" key="11">
    <source>
        <dbReference type="Proteomes" id="UP000006727"/>
    </source>
</evidence>
<dbReference type="Gramene" id="Pp3c11_15430V3.7">
    <property type="protein sequence ID" value="Pp3c11_15430V3.7"/>
    <property type="gene ID" value="Pp3c11_15430"/>
</dbReference>
<evidence type="ECO:0000256" key="5">
    <source>
        <dbReference type="ARBA" id="ARBA00022989"/>
    </source>
</evidence>
<evidence type="ECO:0000256" key="2">
    <source>
        <dbReference type="ARBA" id="ARBA00022692"/>
    </source>
</evidence>
<dbReference type="AlphaFoldDB" id="A9RIS7"/>
<feature type="transmembrane region" description="Helical" evidence="8">
    <location>
        <begin position="79"/>
        <end position="102"/>
    </location>
</feature>
<dbReference type="Gramene" id="Pp3c11_15430V3.4">
    <property type="protein sequence ID" value="Pp3c11_15430V3.4"/>
    <property type="gene ID" value="Pp3c11_15430"/>
</dbReference>
<dbReference type="PANTHER" id="PTHR14969:SF28">
    <property type="entry name" value="DIHYDROSPHINGOSINE 1-PHOSPHATE PHOSPHATASE LCB3-RELATED"/>
    <property type="match status" value="1"/>
</dbReference>
<dbReference type="EnsemblPlants" id="Pp3c11_15430V3.7">
    <property type="protein sequence ID" value="Pp3c11_15430V3.7"/>
    <property type="gene ID" value="Pp3c11_15430"/>
</dbReference>
<protein>
    <recommendedName>
        <fullName evidence="9">Phosphatidic acid phosphatase type 2/haloperoxidase domain-containing protein</fullName>
    </recommendedName>
</protein>
<evidence type="ECO:0000313" key="10">
    <source>
        <dbReference type="EnsemblPlants" id="Pp3c11_15430V3.9"/>
    </source>
</evidence>
<feature type="transmembrane region" description="Helical" evidence="8">
    <location>
        <begin position="185"/>
        <end position="207"/>
    </location>
</feature>
<dbReference type="OrthoDB" id="301434at2759"/>
<dbReference type="RefSeq" id="XP_024389332.1">
    <property type="nucleotide sequence ID" value="XM_024533564.2"/>
</dbReference>
<reference evidence="10 11" key="1">
    <citation type="journal article" date="2008" name="Science">
        <title>The Physcomitrella genome reveals evolutionary insights into the conquest of land by plants.</title>
        <authorList>
            <person name="Rensing S."/>
            <person name="Lang D."/>
            <person name="Zimmer A."/>
            <person name="Terry A."/>
            <person name="Salamov A."/>
            <person name="Shapiro H."/>
            <person name="Nishiyama T."/>
            <person name="Perroud P.-F."/>
            <person name="Lindquist E."/>
            <person name="Kamisugi Y."/>
            <person name="Tanahashi T."/>
            <person name="Sakakibara K."/>
            <person name="Fujita T."/>
            <person name="Oishi K."/>
            <person name="Shin-I T."/>
            <person name="Kuroki Y."/>
            <person name="Toyoda A."/>
            <person name="Suzuki Y."/>
            <person name="Hashimoto A."/>
            <person name="Yamaguchi K."/>
            <person name="Sugano A."/>
            <person name="Kohara Y."/>
            <person name="Fujiyama A."/>
            <person name="Anterola A."/>
            <person name="Aoki S."/>
            <person name="Ashton N."/>
            <person name="Barbazuk W.B."/>
            <person name="Barker E."/>
            <person name="Bennetzen J."/>
            <person name="Bezanilla M."/>
            <person name="Blankenship R."/>
            <person name="Cho S.H."/>
            <person name="Dutcher S."/>
            <person name="Estelle M."/>
            <person name="Fawcett J.A."/>
            <person name="Gundlach H."/>
            <person name="Hanada K."/>
            <person name="Heyl A."/>
            <person name="Hicks K.A."/>
            <person name="Hugh J."/>
            <person name="Lohr M."/>
            <person name="Mayer K."/>
            <person name="Melkozernov A."/>
            <person name="Murata T."/>
            <person name="Nelson D."/>
            <person name="Pils B."/>
            <person name="Prigge M."/>
            <person name="Reiss B."/>
            <person name="Renner T."/>
            <person name="Rombauts S."/>
            <person name="Rushton P."/>
            <person name="Sanderfoot A."/>
            <person name="Schween G."/>
            <person name="Shiu S.-H."/>
            <person name="Stueber K."/>
            <person name="Theodoulou F.L."/>
            <person name="Tu H."/>
            <person name="Van de Peer Y."/>
            <person name="Verrier P.J."/>
            <person name="Waters E."/>
            <person name="Wood A."/>
            <person name="Yang L."/>
            <person name="Cove D."/>
            <person name="Cuming A."/>
            <person name="Hasebe M."/>
            <person name="Lucas S."/>
            <person name="Mishler D.B."/>
            <person name="Reski R."/>
            <person name="Grigoriev I."/>
            <person name="Quatrano R.S."/>
            <person name="Boore J.L."/>
        </authorList>
    </citation>
    <scope>NUCLEOTIDE SEQUENCE [LARGE SCALE GENOMIC DNA]</scope>
    <source>
        <strain evidence="10 11">cv. Gransden 2004</strain>
    </source>
</reference>
<dbReference type="EnsemblPlants" id="Pp3c11_15430V3.9">
    <property type="protein sequence ID" value="Pp3c11_15430V3.9"/>
    <property type="gene ID" value="Pp3c11_15430"/>
</dbReference>
<keyword evidence="6 8" id="KW-0472">Membrane</keyword>
<comment type="subcellular location">
    <subcellularLocation>
        <location evidence="1">Endoplasmic reticulum membrane</location>
        <topology evidence="1">Multi-pass membrane protein</topology>
    </subcellularLocation>
</comment>
<dbReference type="RefSeq" id="XP_024389329.1">
    <property type="nucleotide sequence ID" value="XM_024533561.2"/>
</dbReference>
<dbReference type="GO" id="GO:0046839">
    <property type="term" value="P:phospholipid dephosphorylation"/>
    <property type="evidence" value="ECO:0000318"/>
    <property type="project" value="GO_Central"/>
</dbReference>
<proteinExistence type="inferred from homology"/>
<feature type="transmembrane region" description="Helical" evidence="8">
    <location>
        <begin position="330"/>
        <end position="351"/>
    </location>
</feature>
<reference evidence="10" key="3">
    <citation type="submission" date="2020-12" db="UniProtKB">
        <authorList>
            <consortium name="EnsemblPlants"/>
        </authorList>
    </citation>
    <scope>IDENTIFICATION</scope>
</reference>
<dbReference type="PANTHER" id="PTHR14969">
    <property type="entry name" value="SPHINGOSINE-1-PHOSPHATE PHOSPHOHYDROLASE"/>
    <property type="match status" value="1"/>
</dbReference>
<dbReference type="EnsemblPlants" id="Pp3c11_15430V3.3">
    <property type="protein sequence ID" value="Pp3c11_15430V3.3"/>
    <property type="gene ID" value="Pp3c11_15430"/>
</dbReference>
<dbReference type="GeneID" id="112288873"/>
<evidence type="ECO:0000256" key="8">
    <source>
        <dbReference type="SAM" id="Phobius"/>
    </source>
</evidence>
<dbReference type="GO" id="GO:0042392">
    <property type="term" value="F:sphingosine-1-phosphate phosphatase activity"/>
    <property type="evidence" value="ECO:0000318"/>
    <property type="project" value="GO_Central"/>
</dbReference>